<dbReference type="InterPro" id="IPR017907">
    <property type="entry name" value="Znf_RING_CS"/>
</dbReference>
<feature type="compositionally biased region" description="Acidic residues" evidence="5">
    <location>
        <begin position="36"/>
        <end position="49"/>
    </location>
</feature>
<dbReference type="SMART" id="SM00249">
    <property type="entry name" value="PHD"/>
    <property type="match status" value="1"/>
</dbReference>
<evidence type="ECO:0000256" key="4">
    <source>
        <dbReference type="PROSITE-ProRule" id="PRU00175"/>
    </source>
</evidence>
<dbReference type="SUPFAM" id="SSF57903">
    <property type="entry name" value="FYVE/PHD zinc finger"/>
    <property type="match status" value="1"/>
</dbReference>
<feature type="compositionally biased region" description="Basic and acidic residues" evidence="5">
    <location>
        <begin position="249"/>
        <end position="259"/>
    </location>
</feature>
<dbReference type="SUPFAM" id="SSF57850">
    <property type="entry name" value="RING/U-box"/>
    <property type="match status" value="1"/>
</dbReference>
<evidence type="ECO:0000256" key="1">
    <source>
        <dbReference type="ARBA" id="ARBA00022723"/>
    </source>
</evidence>
<sequence length="702" mass="76945">MEEMSSHGLPNKRLKPLSRAPAPPPCGKGKGKMEEFTPEGDDADADTASDADERTCGICLTEEGRSIKGAIDSCDHYFCFVCIMEWAKIESRCPLCKQRFGSIRRPTVRGVLFSERVVYVPVRDQVHQPFGNATVRGDPYADTSCSACHGSTDENLLLLCDLCDSAAHTYCVGLGFTVPEGDWYCHDCTILRNEHTKMQDDHCSDENFNRVSRTTTEDCSPVSIFELVRDETSSYSFSGSQTKGIGRGTNEREPKDKAAVKQNSKGNALHSDERPSRLAPAVESSSSLAEAKATELGARTLHQCRNLHLRIRILRDNWCALRNGSLDFRSSLVFPCGTSNSREHKTGIISSISRHQGYQSSGGNEEVSAAGSQVSNEMNSCTSSHDVDKAWKMLEIVKSMQRAPAGAKSSQQSPNLSHKKSNGENKVLEQRQVHHVSDRKSLACPTTRRIPKDESHENGLFGGAGLDKYFRHDSSEILREKCKLQNNGEKNSKLAKEEIGHCDKRPSLSSVRENLKRDRELCHGSGQDSQHGIYHASASGGLKDASACSGPSNCNQVGTFGPAGKKEAPEDVGCNILPSNASSVRGKNVHESSSRICDSAKSEIQSLVKLNLKLQCKGHHLGTEEFKEVARVATHTILAACGFDHSRSKARPFPSSICRHGDQTNLRRSNLMPDSCRDCFYSFVKDVVESVVSEKTSVSTKA</sequence>
<dbReference type="PANTHER" id="PTHR47177">
    <property type="entry name" value="F18C1.6 PROTEIN"/>
    <property type="match status" value="1"/>
</dbReference>
<feature type="domain" description="PHD-type" evidence="6">
    <location>
        <begin position="142"/>
        <end position="191"/>
    </location>
</feature>
<feature type="region of interest" description="Disordered" evidence="5">
    <location>
        <begin position="1"/>
        <end position="49"/>
    </location>
</feature>
<reference evidence="8" key="1">
    <citation type="submission" date="2017-07" db="EMBL/GenBank/DDBJ databases">
        <title>Taro Niue Genome Assembly and Annotation.</title>
        <authorList>
            <person name="Atibalentja N."/>
            <person name="Keating K."/>
            <person name="Fields C.J."/>
        </authorList>
    </citation>
    <scope>NUCLEOTIDE SEQUENCE</scope>
    <source>
        <strain evidence="8">Niue_2</strain>
        <tissue evidence="8">Leaf</tissue>
    </source>
</reference>
<dbReference type="SMART" id="SM00184">
    <property type="entry name" value="RING"/>
    <property type="match status" value="2"/>
</dbReference>
<dbReference type="PROSITE" id="PS50089">
    <property type="entry name" value="ZF_RING_2"/>
    <property type="match status" value="1"/>
</dbReference>
<dbReference type="OrthoDB" id="365379at2759"/>
<dbReference type="PANTHER" id="PTHR47177:SF4">
    <property type="entry name" value="OS06G0283200 PROTEIN"/>
    <property type="match status" value="1"/>
</dbReference>
<proteinExistence type="predicted"/>
<dbReference type="InterPro" id="IPR019787">
    <property type="entry name" value="Znf_PHD-finger"/>
</dbReference>
<dbReference type="Gene3D" id="3.30.40.10">
    <property type="entry name" value="Zinc/RING finger domain, C3HC4 (zinc finger)"/>
    <property type="match status" value="2"/>
</dbReference>
<dbReference type="GO" id="GO:0008270">
    <property type="term" value="F:zinc ion binding"/>
    <property type="evidence" value="ECO:0007669"/>
    <property type="project" value="UniProtKB-KW"/>
</dbReference>
<dbReference type="AlphaFoldDB" id="A0A843XQW1"/>
<dbReference type="Proteomes" id="UP000652761">
    <property type="component" value="Unassembled WGS sequence"/>
</dbReference>
<evidence type="ECO:0008006" key="10">
    <source>
        <dbReference type="Google" id="ProtNLM"/>
    </source>
</evidence>
<evidence type="ECO:0000256" key="5">
    <source>
        <dbReference type="SAM" id="MobiDB-lite"/>
    </source>
</evidence>
<dbReference type="InterPro" id="IPR013083">
    <property type="entry name" value="Znf_RING/FYVE/PHD"/>
</dbReference>
<feature type="domain" description="RING-type" evidence="7">
    <location>
        <begin position="56"/>
        <end position="97"/>
    </location>
</feature>
<dbReference type="EMBL" id="NMUH01010834">
    <property type="protein sequence ID" value="MQM21297.1"/>
    <property type="molecule type" value="Genomic_DNA"/>
</dbReference>
<name>A0A843XQW1_COLES</name>
<keyword evidence="1" id="KW-0479">Metal-binding</keyword>
<evidence type="ECO:0000313" key="9">
    <source>
        <dbReference type="Proteomes" id="UP000652761"/>
    </source>
</evidence>
<keyword evidence="3" id="KW-0862">Zinc</keyword>
<feature type="region of interest" description="Disordered" evidence="5">
    <location>
        <begin position="401"/>
        <end position="464"/>
    </location>
</feature>
<keyword evidence="2 4" id="KW-0863">Zinc-finger</keyword>
<comment type="caution">
    <text evidence="8">The sequence shown here is derived from an EMBL/GenBank/DDBJ whole genome shotgun (WGS) entry which is preliminary data.</text>
</comment>
<evidence type="ECO:0000259" key="7">
    <source>
        <dbReference type="PROSITE" id="PS50089"/>
    </source>
</evidence>
<evidence type="ECO:0000256" key="2">
    <source>
        <dbReference type="ARBA" id="ARBA00022771"/>
    </source>
</evidence>
<dbReference type="InterPro" id="IPR001841">
    <property type="entry name" value="Znf_RING"/>
</dbReference>
<accession>A0A843XQW1</accession>
<dbReference type="InterPro" id="IPR011011">
    <property type="entry name" value="Znf_FYVE_PHD"/>
</dbReference>
<evidence type="ECO:0000256" key="3">
    <source>
        <dbReference type="ARBA" id="ARBA00022833"/>
    </source>
</evidence>
<dbReference type="InterPro" id="IPR058746">
    <property type="entry name" value="Znf_RING-type_Topors"/>
</dbReference>
<dbReference type="Pfam" id="PF00628">
    <property type="entry name" value="PHD"/>
    <property type="match status" value="1"/>
</dbReference>
<feature type="compositionally biased region" description="Basic and acidic residues" evidence="5">
    <location>
        <begin position="421"/>
        <end position="441"/>
    </location>
</feature>
<protein>
    <recommendedName>
        <fullName evidence="10">PHD and RING finger domain-containing protein 1</fullName>
    </recommendedName>
</protein>
<evidence type="ECO:0000313" key="8">
    <source>
        <dbReference type="EMBL" id="MQM21297.1"/>
    </source>
</evidence>
<organism evidence="8 9">
    <name type="scientific">Colocasia esculenta</name>
    <name type="common">Wild taro</name>
    <name type="synonym">Arum esculentum</name>
    <dbReference type="NCBI Taxonomy" id="4460"/>
    <lineage>
        <taxon>Eukaryota</taxon>
        <taxon>Viridiplantae</taxon>
        <taxon>Streptophyta</taxon>
        <taxon>Embryophyta</taxon>
        <taxon>Tracheophyta</taxon>
        <taxon>Spermatophyta</taxon>
        <taxon>Magnoliopsida</taxon>
        <taxon>Liliopsida</taxon>
        <taxon>Araceae</taxon>
        <taxon>Aroideae</taxon>
        <taxon>Colocasieae</taxon>
        <taxon>Colocasia</taxon>
    </lineage>
</organism>
<keyword evidence="9" id="KW-1185">Reference proteome</keyword>
<dbReference type="CDD" id="cd16574">
    <property type="entry name" value="RING-HC_Topors"/>
    <property type="match status" value="1"/>
</dbReference>
<feature type="region of interest" description="Disordered" evidence="5">
    <location>
        <begin position="235"/>
        <end position="286"/>
    </location>
</feature>
<feature type="region of interest" description="Disordered" evidence="5">
    <location>
        <begin position="355"/>
        <end position="382"/>
    </location>
</feature>
<feature type="compositionally biased region" description="Polar residues" evidence="5">
    <location>
        <begin position="370"/>
        <end position="382"/>
    </location>
</feature>
<evidence type="ECO:0000259" key="6">
    <source>
        <dbReference type="PROSITE" id="PS50016"/>
    </source>
</evidence>
<gene>
    <name evidence="8" type="ORF">Taro_054335</name>
</gene>
<dbReference type="Pfam" id="PF13639">
    <property type="entry name" value="zf-RING_2"/>
    <property type="match status" value="1"/>
</dbReference>
<dbReference type="PROSITE" id="PS00518">
    <property type="entry name" value="ZF_RING_1"/>
    <property type="match status" value="1"/>
</dbReference>
<dbReference type="InterPro" id="IPR001965">
    <property type="entry name" value="Znf_PHD"/>
</dbReference>
<dbReference type="PROSITE" id="PS50016">
    <property type="entry name" value="ZF_PHD_2"/>
    <property type="match status" value="1"/>
</dbReference>